<comment type="caution">
    <text evidence="3">The sequence shown here is derived from an EMBL/GenBank/DDBJ whole genome shotgun (WGS) entry which is preliminary data.</text>
</comment>
<evidence type="ECO:0000313" key="4">
    <source>
        <dbReference type="Proteomes" id="UP000887116"/>
    </source>
</evidence>
<organism evidence="3 4">
    <name type="scientific">Trichonephila clavata</name>
    <name type="common">Joro spider</name>
    <name type="synonym">Nephila clavata</name>
    <dbReference type="NCBI Taxonomy" id="2740835"/>
    <lineage>
        <taxon>Eukaryota</taxon>
        <taxon>Metazoa</taxon>
        <taxon>Ecdysozoa</taxon>
        <taxon>Arthropoda</taxon>
        <taxon>Chelicerata</taxon>
        <taxon>Arachnida</taxon>
        <taxon>Araneae</taxon>
        <taxon>Araneomorphae</taxon>
        <taxon>Entelegynae</taxon>
        <taxon>Araneoidea</taxon>
        <taxon>Nephilidae</taxon>
        <taxon>Trichonephila</taxon>
    </lineage>
</organism>
<dbReference type="AlphaFoldDB" id="A0A8X6M1N9"/>
<gene>
    <name evidence="3" type="primary">NCL1_45075</name>
    <name evidence="3" type="ORF">TNCT_115561</name>
</gene>
<reference evidence="3" key="1">
    <citation type="submission" date="2020-07" db="EMBL/GenBank/DDBJ databases">
        <title>Multicomponent nature underlies the extraordinary mechanical properties of spider dragline silk.</title>
        <authorList>
            <person name="Kono N."/>
            <person name="Nakamura H."/>
            <person name="Mori M."/>
            <person name="Yoshida Y."/>
            <person name="Ohtoshi R."/>
            <person name="Malay A.D."/>
            <person name="Moran D.A.P."/>
            <person name="Tomita M."/>
            <person name="Numata K."/>
            <person name="Arakawa K."/>
        </authorList>
    </citation>
    <scope>NUCLEOTIDE SEQUENCE</scope>
</reference>
<feature type="domain" description="Nuclear mitotic apparatus protein 1 N-terminal hook" evidence="2">
    <location>
        <begin position="5"/>
        <end position="131"/>
    </location>
</feature>
<evidence type="ECO:0000256" key="1">
    <source>
        <dbReference type="SAM" id="MobiDB-lite"/>
    </source>
</evidence>
<name>A0A8X6M1N9_TRICU</name>
<evidence type="ECO:0000259" key="2">
    <source>
        <dbReference type="Pfam" id="PF21670"/>
    </source>
</evidence>
<sequence length="270" mass="31030">MLHGTKKESILQWYNTLKERDVTSLAQFTDGSLFYDIVTSLDSPEVGENGNIDSEEKYDSVKKCIDDIFRIDSISLINYSKCLIGNELELAKVAVFLLTALSIDKNLIKSLTHLDIQVQEDIKELLSFVFTDRCEDDGPIKKSEFHQLLSRFAGVSHRRQYSQSSESTDHNEASNGGKKTSKKRKDRASSIVYQDNQDCPLKPLLESPKFVLKLTIRRKEYEYRMLRNAVYMEKKVLDMVSNKIIVNEILEKKNTRANISQSRFTVTSVR</sequence>
<dbReference type="OrthoDB" id="6437706at2759"/>
<feature type="region of interest" description="Disordered" evidence="1">
    <location>
        <begin position="160"/>
        <end position="189"/>
    </location>
</feature>
<proteinExistence type="predicted"/>
<keyword evidence="4" id="KW-1185">Reference proteome</keyword>
<protein>
    <recommendedName>
        <fullName evidence="2">Nuclear mitotic apparatus protein 1 N-terminal hook domain-containing protein</fullName>
    </recommendedName>
</protein>
<accession>A0A8X6M1N9</accession>
<dbReference type="Proteomes" id="UP000887116">
    <property type="component" value="Unassembled WGS sequence"/>
</dbReference>
<dbReference type="InterPro" id="IPR048724">
    <property type="entry name" value="NuMA_N_HOOK"/>
</dbReference>
<dbReference type="Pfam" id="PF21670">
    <property type="entry name" value="HOOK_N_NuMA"/>
    <property type="match status" value="1"/>
</dbReference>
<evidence type="ECO:0000313" key="3">
    <source>
        <dbReference type="EMBL" id="GFR28029.1"/>
    </source>
</evidence>
<dbReference type="EMBL" id="BMAO01009017">
    <property type="protein sequence ID" value="GFR28029.1"/>
    <property type="molecule type" value="Genomic_DNA"/>
</dbReference>